<sequence length="102" mass="10951">MLHLEAVSRDAFHASVNAASEAITGAGGWVSGHSLLSDAMAVLQFEIPGDRLRELVEELGARGLKTELPLEASTRTKDVAGRLTLHFSRGSGDVRRDVPPFQ</sequence>
<evidence type="ECO:0000313" key="2">
    <source>
        <dbReference type="Proteomes" id="UP001198862"/>
    </source>
</evidence>
<dbReference type="EMBL" id="JAJISD010000001">
    <property type="protein sequence ID" value="MCC8428381.1"/>
    <property type="molecule type" value="Genomic_DNA"/>
</dbReference>
<accession>A0ABS8KQM9</accession>
<reference evidence="1 2" key="1">
    <citation type="submission" date="2021-11" db="EMBL/GenBank/DDBJ databases">
        <authorList>
            <person name="Lee D.-H."/>
            <person name="Kim S.-B."/>
        </authorList>
    </citation>
    <scope>NUCLEOTIDE SEQUENCE [LARGE SCALE GENOMIC DNA]</scope>
    <source>
        <strain evidence="1 2">KCTC 52223</strain>
    </source>
</reference>
<gene>
    <name evidence="1" type="ORF">LJ725_05360</name>
</gene>
<dbReference type="RefSeq" id="WP_230549573.1">
    <property type="nucleotide sequence ID" value="NZ_JAJISD010000001.1"/>
</dbReference>
<evidence type="ECO:0000313" key="1">
    <source>
        <dbReference type="EMBL" id="MCC8428381.1"/>
    </source>
</evidence>
<keyword evidence="2" id="KW-1185">Reference proteome</keyword>
<proteinExistence type="predicted"/>
<protein>
    <submittedName>
        <fullName evidence="1">Uncharacterized protein</fullName>
    </submittedName>
</protein>
<organism evidence="1 2">
    <name type="scientific">Reyranella aquatilis</name>
    <dbReference type="NCBI Taxonomy" id="2035356"/>
    <lineage>
        <taxon>Bacteria</taxon>
        <taxon>Pseudomonadati</taxon>
        <taxon>Pseudomonadota</taxon>
        <taxon>Alphaproteobacteria</taxon>
        <taxon>Hyphomicrobiales</taxon>
        <taxon>Reyranellaceae</taxon>
        <taxon>Reyranella</taxon>
    </lineage>
</organism>
<comment type="caution">
    <text evidence="1">The sequence shown here is derived from an EMBL/GenBank/DDBJ whole genome shotgun (WGS) entry which is preliminary data.</text>
</comment>
<name>A0ABS8KQM9_9HYPH</name>
<dbReference type="Proteomes" id="UP001198862">
    <property type="component" value="Unassembled WGS sequence"/>
</dbReference>